<proteinExistence type="predicted"/>
<gene>
    <name evidence="2" type="ORF">N866_07155</name>
</gene>
<feature type="region of interest" description="Disordered" evidence="1">
    <location>
        <begin position="1"/>
        <end position="70"/>
    </location>
</feature>
<accession>A0A021W021</accession>
<keyword evidence="3" id="KW-1185">Reference proteome</keyword>
<sequence length="70" mass="7587">MAARNTTSKGDPQPQTEQREDLRTEPTIDVVAMPSRRADGTPDQTKGFLVVGEDGEQRSVADVEAEAKDS</sequence>
<name>A0A021W021_9CELL</name>
<comment type="caution">
    <text evidence="2">The sequence shown here is derived from an EMBL/GenBank/DDBJ whole genome shotgun (WGS) entry which is preliminary data.</text>
</comment>
<dbReference type="EMBL" id="AXCW01000022">
    <property type="protein sequence ID" value="EYR64672.1"/>
    <property type="molecule type" value="Genomic_DNA"/>
</dbReference>
<feature type="compositionally biased region" description="Basic and acidic residues" evidence="1">
    <location>
        <begin position="55"/>
        <end position="70"/>
    </location>
</feature>
<reference evidence="2 3" key="1">
    <citation type="submission" date="2014-01" db="EMBL/GenBank/DDBJ databases">
        <title>Actinotalea ferrariae CF5-4.</title>
        <authorList>
            <person name="Chen F."/>
            <person name="Li Y."/>
            <person name="Wang G."/>
        </authorList>
    </citation>
    <scope>NUCLEOTIDE SEQUENCE [LARGE SCALE GENOMIC DNA]</scope>
    <source>
        <strain evidence="2 3">CF5-4</strain>
    </source>
</reference>
<dbReference type="OrthoDB" id="9982435at2"/>
<dbReference type="RefSeq" id="WP_034222700.1">
    <property type="nucleotide sequence ID" value="NZ_AXCW01000022.1"/>
</dbReference>
<evidence type="ECO:0000256" key="1">
    <source>
        <dbReference type="SAM" id="MobiDB-lite"/>
    </source>
</evidence>
<feature type="compositionally biased region" description="Polar residues" evidence="1">
    <location>
        <begin position="1"/>
        <end position="16"/>
    </location>
</feature>
<dbReference type="Proteomes" id="UP000019753">
    <property type="component" value="Unassembled WGS sequence"/>
</dbReference>
<feature type="compositionally biased region" description="Basic and acidic residues" evidence="1">
    <location>
        <begin position="17"/>
        <end position="26"/>
    </location>
</feature>
<protein>
    <submittedName>
        <fullName evidence="2">Uncharacterized protein</fullName>
    </submittedName>
</protein>
<dbReference type="AlphaFoldDB" id="A0A021W021"/>
<evidence type="ECO:0000313" key="3">
    <source>
        <dbReference type="Proteomes" id="UP000019753"/>
    </source>
</evidence>
<organism evidence="2 3">
    <name type="scientific">Actinotalea ferrariae CF5-4</name>
    <dbReference type="NCBI Taxonomy" id="948458"/>
    <lineage>
        <taxon>Bacteria</taxon>
        <taxon>Bacillati</taxon>
        <taxon>Actinomycetota</taxon>
        <taxon>Actinomycetes</taxon>
        <taxon>Micrococcales</taxon>
        <taxon>Cellulomonadaceae</taxon>
        <taxon>Actinotalea</taxon>
    </lineage>
</organism>
<evidence type="ECO:0000313" key="2">
    <source>
        <dbReference type="EMBL" id="EYR64672.1"/>
    </source>
</evidence>